<keyword evidence="12" id="KW-0472">Membrane</keyword>
<dbReference type="EC" id="1.14.14.1" evidence="5"/>
<dbReference type="GO" id="GO:0006694">
    <property type="term" value="P:steroid biosynthetic process"/>
    <property type="evidence" value="ECO:0007669"/>
    <property type="project" value="UniProtKB-UniPathway"/>
</dbReference>
<dbReference type="GO" id="GO:0005789">
    <property type="term" value="C:endoplasmic reticulum membrane"/>
    <property type="evidence" value="ECO:0007669"/>
    <property type="project" value="UniProtKB-SubCell"/>
</dbReference>
<dbReference type="Gene3D" id="1.10.630.10">
    <property type="entry name" value="Cytochrome P450"/>
    <property type="match status" value="1"/>
</dbReference>
<keyword evidence="9 16" id="KW-0560">Oxidoreductase</keyword>
<evidence type="ECO:0000256" key="12">
    <source>
        <dbReference type="ARBA" id="ARBA00023136"/>
    </source>
</evidence>
<keyword evidence="17" id="KW-0732">Signal</keyword>
<keyword evidence="8 15" id="KW-0479">Metal-binding</keyword>
<keyword evidence="19" id="KW-1185">Reference proteome</keyword>
<dbReference type="STRING" id="94237.ENSMMOP00000010336"/>
<dbReference type="PRINTS" id="PR00463">
    <property type="entry name" value="EP450I"/>
</dbReference>
<evidence type="ECO:0000256" key="10">
    <source>
        <dbReference type="ARBA" id="ARBA00023004"/>
    </source>
</evidence>
<dbReference type="GO" id="GO:0042448">
    <property type="term" value="P:progesterone metabolic process"/>
    <property type="evidence" value="ECO:0007669"/>
    <property type="project" value="TreeGrafter"/>
</dbReference>
<evidence type="ECO:0000256" key="15">
    <source>
        <dbReference type="PIRSR" id="PIRSR602401-1"/>
    </source>
</evidence>
<dbReference type="PRINTS" id="PR00385">
    <property type="entry name" value="P450"/>
</dbReference>
<feature type="binding site" description="axial binding residue" evidence="15">
    <location>
        <position position="451"/>
    </location>
    <ligand>
        <name>heme</name>
        <dbReference type="ChEBI" id="CHEBI:30413"/>
    </ligand>
    <ligandPart>
        <name>Fe</name>
        <dbReference type="ChEBI" id="CHEBI:18248"/>
    </ligandPart>
</feature>
<dbReference type="GO" id="GO:0004508">
    <property type="term" value="F:steroid 17-alpha-monooxygenase activity"/>
    <property type="evidence" value="ECO:0007669"/>
    <property type="project" value="TreeGrafter"/>
</dbReference>
<evidence type="ECO:0000256" key="7">
    <source>
        <dbReference type="ARBA" id="ARBA00022617"/>
    </source>
</evidence>
<keyword evidence="7 15" id="KW-0349">Heme</keyword>
<protein>
    <recommendedName>
        <fullName evidence="6">Cytochrome P450 1A1</fullName>
        <ecNumber evidence="5">1.14.14.1</ecNumber>
    </recommendedName>
    <alternativeName>
        <fullName evidence="13">CYPIA1</fullName>
    </alternativeName>
</protein>
<comment type="catalytic activity">
    <reaction evidence="14">
        <text>an organic molecule + reduced [NADPH--hemoprotein reductase] + O2 = an alcohol + oxidized [NADPH--hemoprotein reductase] + H2O + H(+)</text>
        <dbReference type="Rhea" id="RHEA:17149"/>
        <dbReference type="Rhea" id="RHEA-COMP:11964"/>
        <dbReference type="Rhea" id="RHEA-COMP:11965"/>
        <dbReference type="ChEBI" id="CHEBI:15377"/>
        <dbReference type="ChEBI" id="CHEBI:15378"/>
        <dbReference type="ChEBI" id="CHEBI:15379"/>
        <dbReference type="ChEBI" id="CHEBI:30879"/>
        <dbReference type="ChEBI" id="CHEBI:57618"/>
        <dbReference type="ChEBI" id="CHEBI:58210"/>
        <dbReference type="ChEBI" id="CHEBI:142491"/>
        <dbReference type="EC" id="1.14.14.1"/>
    </reaction>
</comment>
<dbReference type="InterPro" id="IPR001128">
    <property type="entry name" value="Cyt_P450"/>
</dbReference>
<keyword evidence="10 15" id="KW-0408">Iron</keyword>
<dbReference type="PROSITE" id="PS00086">
    <property type="entry name" value="CYTOCHROME_P450"/>
    <property type="match status" value="1"/>
</dbReference>
<dbReference type="Pfam" id="PF00067">
    <property type="entry name" value="p450"/>
    <property type="match status" value="1"/>
</dbReference>
<evidence type="ECO:0000256" key="4">
    <source>
        <dbReference type="ARBA" id="ARBA00010617"/>
    </source>
</evidence>
<evidence type="ECO:0000256" key="2">
    <source>
        <dbReference type="ARBA" id="ARBA00004174"/>
    </source>
</evidence>
<evidence type="ECO:0000256" key="1">
    <source>
        <dbReference type="ARBA" id="ARBA00001971"/>
    </source>
</evidence>
<feature type="chain" id="PRO_5018637588" description="Cytochrome P450 1A1" evidence="17">
    <location>
        <begin position="22"/>
        <end position="515"/>
    </location>
</feature>
<evidence type="ECO:0000256" key="13">
    <source>
        <dbReference type="ARBA" id="ARBA00032289"/>
    </source>
</evidence>
<evidence type="ECO:0000256" key="16">
    <source>
        <dbReference type="RuleBase" id="RU000461"/>
    </source>
</evidence>
<dbReference type="PANTHER" id="PTHR24289:SF14">
    <property type="entry name" value="CYTOCHROME P450, FAMILY 17, SUBFAMILY A, POLYPEPTIDE 1"/>
    <property type="match status" value="1"/>
</dbReference>
<dbReference type="SUPFAM" id="SSF48264">
    <property type="entry name" value="Cytochrome P450"/>
    <property type="match status" value="1"/>
</dbReference>
<comment type="similarity">
    <text evidence="4 16">Belongs to the cytochrome P450 family.</text>
</comment>
<dbReference type="Ensembl" id="ENSMMOT00000010516.1">
    <property type="protein sequence ID" value="ENSMMOP00000010336.1"/>
    <property type="gene ID" value="ENSMMOG00000007974.1"/>
</dbReference>
<name>A0A3Q3W2I7_MOLML</name>
<accession>A0A3Q3W2I7</accession>
<feature type="signal peptide" evidence="17">
    <location>
        <begin position="1"/>
        <end position="21"/>
    </location>
</feature>
<dbReference type="InterPro" id="IPR002401">
    <property type="entry name" value="Cyt_P450_E_grp-I"/>
</dbReference>
<evidence type="ECO:0000256" key="14">
    <source>
        <dbReference type="ARBA" id="ARBA00047827"/>
    </source>
</evidence>
<dbReference type="AlphaFoldDB" id="A0A3Q3W2I7"/>
<evidence type="ECO:0000256" key="5">
    <source>
        <dbReference type="ARBA" id="ARBA00012109"/>
    </source>
</evidence>
<comment type="cofactor">
    <cofactor evidence="1 15">
        <name>heme</name>
        <dbReference type="ChEBI" id="CHEBI:30413"/>
    </cofactor>
</comment>
<dbReference type="OMA" id="GPQEAME"/>
<evidence type="ECO:0000256" key="3">
    <source>
        <dbReference type="ARBA" id="ARBA00004406"/>
    </source>
</evidence>
<evidence type="ECO:0000256" key="6">
    <source>
        <dbReference type="ARBA" id="ARBA00015180"/>
    </source>
</evidence>
<keyword evidence="11 16" id="KW-0503">Monooxygenase</keyword>
<evidence type="ECO:0000256" key="9">
    <source>
        <dbReference type="ARBA" id="ARBA00023002"/>
    </source>
</evidence>
<dbReference type="GO" id="GO:0020037">
    <property type="term" value="F:heme binding"/>
    <property type="evidence" value="ECO:0007669"/>
    <property type="project" value="InterPro"/>
</dbReference>
<dbReference type="FunFam" id="1.10.630.10:FF:000002">
    <property type="entry name" value="Cytochrome P450 1A1"/>
    <property type="match status" value="1"/>
</dbReference>
<proteinExistence type="inferred from homology"/>
<evidence type="ECO:0000256" key="11">
    <source>
        <dbReference type="ARBA" id="ARBA00023033"/>
    </source>
</evidence>
<comment type="subcellular location">
    <subcellularLocation>
        <location evidence="3">Endoplasmic reticulum membrane</location>
        <topology evidence="3">Peripheral membrane protein</topology>
    </subcellularLocation>
    <subcellularLocation>
        <location evidence="2">Microsome membrane</location>
        <topology evidence="2">Peripheral membrane protein</topology>
    </subcellularLocation>
</comment>
<evidence type="ECO:0000256" key="8">
    <source>
        <dbReference type="ARBA" id="ARBA00022723"/>
    </source>
</evidence>
<dbReference type="Proteomes" id="UP000261620">
    <property type="component" value="Unplaced"/>
</dbReference>
<evidence type="ECO:0000313" key="19">
    <source>
        <dbReference type="Proteomes" id="UP000261620"/>
    </source>
</evidence>
<reference evidence="18" key="2">
    <citation type="submission" date="2025-09" db="UniProtKB">
        <authorList>
            <consortium name="Ensembl"/>
        </authorList>
    </citation>
    <scope>IDENTIFICATION</scope>
</reference>
<dbReference type="CDD" id="cd20673">
    <property type="entry name" value="CYP17A1"/>
    <property type="match status" value="1"/>
</dbReference>
<dbReference type="InterPro" id="IPR017972">
    <property type="entry name" value="Cyt_P450_CS"/>
</dbReference>
<evidence type="ECO:0000256" key="17">
    <source>
        <dbReference type="SAM" id="SignalP"/>
    </source>
</evidence>
<dbReference type="InterPro" id="IPR036396">
    <property type="entry name" value="Cyt_P450_sf"/>
</dbReference>
<organism evidence="18 19">
    <name type="scientific">Mola mola</name>
    <name type="common">Ocean sunfish</name>
    <name type="synonym">Tetraodon mola</name>
    <dbReference type="NCBI Taxonomy" id="94237"/>
    <lineage>
        <taxon>Eukaryota</taxon>
        <taxon>Metazoa</taxon>
        <taxon>Chordata</taxon>
        <taxon>Craniata</taxon>
        <taxon>Vertebrata</taxon>
        <taxon>Euteleostomi</taxon>
        <taxon>Actinopterygii</taxon>
        <taxon>Neopterygii</taxon>
        <taxon>Teleostei</taxon>
        <taxon>Neoteleostei</taxon>
        <taxon>Acanthomorphata</taxon>
        <taxon>Eupercaria</taxon>
        <taxon>Tetraodontiformes</taxon>
        <taxon>Molidae</taxon>
        <taxon>Mola</taxon>
    </lineage>
</organism>
<dbReference type="GO" id="GO:0005506">
    <property type="term" value="F:iron ion binding"/>
    <property type="evidence" value="ECO:0007669"/>
    <property type="project" value="InterPro"/>
</dbReference>
<reference evidence="18" key="1">
    <citation type="submission" date="2025-08" db="UniProtKB">
        <authorList>
            <consortium name="Ensembl"/>
        </authorList>
    </citation>
    <scope>IDENTIFICATION</scope>
</reference>
<sequence length="515" mass="57418">MDWTMCLCVFMLVGLALLALQLKLRSPARGPQEIPRLPSLPVIGSLLSLRSPLPPHVLFKDLQKKYGPTYFLMRGSHCVIIVNHHTHAKEVLVKKGKIFAGRPRNVTTDVLTKDGKDIAFGDYSAAWRFHRKIVHGALCMFGEGSASIEKIICMEVESLCSILSEASAAGQALDLSPELSRASTNVVCSLCFNSSYRRGDPELEDMLRYSKGIVDTVAKDSLVDTFPWLQIFPNAHLRLLKQCVSEREKLLRREYEKHKADYSDHVQRDLLDALLRAKRSAENNNTAGIRAESVGLSDDYLLGTMGDIFGAGVETTTTVLKWAIVYLIHYPQVRTHIQEELDSKVGLDRPPQLSDRGSLPYLEATIREVLRIRPAASLLIPHVALGDTSIGDFTVRKGTRVVINLWSLHHDEKEWKNPDLFDPGRFLNSEGTGLITPSSSYLPFGAGTRVCLGEALAKMELFLFLSWILQRFTLSVPPGHSLPTLEGIFGVVLQPAKYKVHATPRPGWERKCQAC</sequence>
<dbReference type="GO" id="GO:0042446">
    <property type="term" value="P:hormone biosynthetic process"/>
    <property type="evidence" value="ECO:0007669"/>
    <property type="project" value="TreeGrafter"/>
</dbReference>
<evidence type="ECO:0000313" key="18">
    <source>
        <dbReference type="Ensembl" id="ENSMMOP00000010336.1"/>
    </source>
</evidence>
<dbReference type="UniPathway" id="UPA00062"/>
<dbReference type="PANTHER" id="PTHR24289">
    <property type="entry name" value="STEROID 17-ALPHA-HYDROXYLASE/17,20 LYASE"/>
    <property type="match status" value="1"/>
</dbReference>